<sequence>MPGVPRFTGTRIRQFLEDYEALATRMQYSDREKARRVVDYVVPELQDSIYYTIQYEDEDWPALRAHLIKRHDSPDRTRFRQELNELTSDKWSIKDIEKNTDRFVYLWHKAHGKAHDDETKSNRYLEALPDELVWAANNDIHDGTKLRAFEEIVEVVVVKVKQISNIWHTRKTPSDNVPLKDNTPKSTPFEAAPCPRNNMADVSPMAPALTDITILAEQFEKLALRVKELQANSTKVATTSKPCMYCDRQGHTKRQCELLTQDLRAKIVHINQYGKLTNLSGETYRLNTGNGGIRALITSATTKLVRSEPIQLATNATTTTIHWEEAPAAATHDKDTYTNEFEVNGTKRQAERQIPCPRKRIDEAEAQSLPITSTDTDQRHKTRILPRAWEEGANTTAVEKILSQTTEQVQDRAPRSIP</sequence>
<keyword evidence="2" id="KW-1185">Reference proteome</keyword>
<gene>
    <name evidence="1" type="ORF">EV182_005269</name>
</gene>
<evidence type="ECO:0000313" key="1">
    <source>
        <dbReference type="EMBL" id="KAJ1677869.1"/>
    </source>
</evidence>
<accession>A0ACC1HU53</accession>
<dbReference type="Proteomes" id="UP001145114">
    <property type="component" value="Unassembled WGS sequence"/>
</dbReference>
<protein>
    <submittedName>
        <fullName evidence="1">Uncharacterized protein</fullName>
    </submittedName>
</protein>
<dbReference type="EMBL" id="JAMZIH010001827">
    <property type="protein sequence ID" value="KAJ1677869.1"/>
    <property type="molecule type" value="Genomic_DNA"/>
</dbReference>
<evidence type="ECO:0000313" key="2">
    <source>
        <dbReference type="Proteomes" id="UP001145114"/>
    </source>
</evidence>
<reference evidence="1" key="1">
    <citation type="submission" date="2022-06" db="EMBL/GenBank/DDBJ databases">
        <title>Phylogenomic reconstructions and comparative analyses of Kickxellomycotina fungi.</title>
        <authorList>
            <person name="Reynolds N.K."/>
            <person name="Stajich J.E."/>
            <person name="Barry K."/>
            <person name="Grigoriev I.V."/>
            <person name="Crous P."/>
            <person name="Smith M.E."/>
        </authorList>
    </citation>
    <scope>NUCLEOTIDE SEQUENCE</scope>
    <source>
        <strain evidence="1">RSA 2271</strain>
    </source>
</reference>
<comment type="caution">
    <text evidence="1">The sequence shown here is derived from an EMBL/GenBank/DDBJ whole genome shotgun (WGS) entry which is preliminary data.</text>
</comment>
<organism evidence="1 2">
    <name type="scientific">Spiromyces aspiralis</name>
    <dbReference type="NCBI Taxonomy" id="68401"/>
    <lineage>
        <taxon>Eukaryota</taxon>
        <taxon>Fungi</taxon>
        <taxon>Fungi incertae sedis</taxon>
        <taxon>Zoopagomycota</taxon>
        <taxon>Kickxellomycotina</taxon>
        <taxon>Kickxellomycetes</taxon>
        <taxon>Kickxellales</taxon>
        <taxon>Kickxellaceae</taxon>
        <taxon>Spiromyces</taxon>
    </lineage>
</organism>
<name>A0ACC1HU53_9FUNG</name>
<proteinExistence type="predicted"/>